<reference evidence="2 3" key="1">
    <citation type="journal article" date="2019" name="Plant Biotechnol. J.">
        <title>The red bayberry genome and genetic basis of sex determination.</title>
        <authorList>
            <person name="Jia H.M."/>
            <person name="Jia H.J."/>
            <person name="Cai Q.L."/>
            <person name="Wang Y."/>
            <person name="Zhao H.B."/>
            <person name="Yang W.F."/>
            <person name="Wang G.Y."/>
            <person name="Li Y.H."/>
            <person name="Zhan D.L."/>
            <person name="Shen Y.T."/>
            <person name="Niu Q.F."/>
            <person name="Chang L."/>
            <person name="Qiu J."/>
            <person name="Zhao L."/>
            <person name="Xie H.B."/>
            <person name="Fu W.Y."/>
            <person name="Jin J."/>
            <person name="Li X.W."/>
            <person name="Jiao Y."/>
            <person name="Zhou C.C."/>
            <person name="Tu T."/>
            <person name="Chai C.Y."/>
            <person name="Gao J.L."/>
            <person name="Fan L.J."/>
            <person name="van de Weg E."/>
            <person name="Wang J.Y."/>
            <person name="Gao Z.S."/>
        </authorList>
    </citation>
    <scope>NUCLEOTIDE SEQUENCE [LARGE SCALE GENOMIC DNA]</scope>
    <source>
        <tissue evidence="2">Leaves</tissue>
    </source>
</reference>
<comment type="caution">
    <text evidence="2">The sequence shown here is derived from an EMBL/GenBank/DDBJ whole genome shotgun (WGS) entry which is preliminary data.</text>
</comment>
<dbReference type="GO" id="GO:0051015">
    <property type="term" value="F:actin filament binding"/>
    <property type="evidence" value="ECO:0007669"/>
    <property type="project" value="TreeGrafter"/>
</dbReference>
<feature type="compositionally biased region" description="Polar residues" evidence="1">
    <location>
        <begin position="890"/>
        <end position="903"/>
    </location>
</feature>
<protein>
    <recommendedName>
        <fullName evidence="4">Calponin-homology (CH) domain-containing protein</fullName>
    </recommendedName>
</protein>
<accession>A0A6A1V7S0</accession>
<evidence type="ECO:0008006" key="4">
    <source>
        <dbReference type="Google" id="ProtNLM"/>
    </source>
</evidence>
<evidence type="ECO:0000256" key="1">
    <source>
        <dbReference type="SAM" id="MobiDB-lite"/>
    </source>
</evidence>
<dbReference type="OrthoDB" id="21595at2759"/>
<dbReference type="PANTHER" id="PTHR46756:SF18">
    <property type="entry name" value="GAS2-LIKE PROTEIN PICKLED EGGS"/>
    <property type="match status" value="1"/>
</dbReference>
<keyword evidence="3" id="KW-1185">Reference proteome</keyword>
<name>A0A6A1V7S0_9ROSI</name>
<dbReference type="GO" id="GO:0005884">
    <property type="term" value="C:actin filament"/>
    <property type="evidence" value="ECO:0007669"/>
    <property type="project" value="TreeGrafter"/>
</dbReference>
<dbReference type="Proteomes" id="UP000516437">
    <property type="component" value="Chromosome 6"/>
</dbReference>
<dbReference type="AlphaFoldDB" id="A0A6A1V7S0"/>
<dbReference type="GO" id="GO:0008093">
    <property type="term" value="F:cytoskeletal anchor activity"/>
    <property type="evidence" value="ECO:0007669"/>
    <property type="project" value="TreeGrafter"/>
</dbReference>
<feature type="region of interest" description="Disordered" evidence="1">
    <location>
        <begin position="1"/>
        <end position="28"/>
    </location>
</feature>
<organism evidence="2 3">
    <name type="scientific">Morella rubra</name>
    <name type="common">Chinese bayberry</name>
    <dbReference type="NCBI Taxonomy" id="262757"/>
    <lineage>
        <taxon>Eukaryota</taxon>
        <taxon>Viridiplantae</taxon>
        <taxon>Streptophyta</taxon>
        <taxon>Embryophyta</taxon>
        <taxon>Tracheophyta</taxon>
        <taxon>Spermatophyta</taxon>
        <taxon>Magnoliopsida</taxon>
        <taxon>eudicotyledons</taxon>
        <taxon>Gunneridae</taxon>
        <taxon>Pentapetalae</taxon>
        <taxon>rosids</taxon>
        <taxon>fabids</taxon>
        <taxon>Fagales</taxon>
        <taxon>Myricaceae</taxon>
        <taxon>Morella</taxon>
    </lineage>
</organism>
<evidence type="ECO:0000313" key="3">
    <source>
        <dbReference type="Proteomes" id="UP000516437"/>
    </source>
</evidence>
<gene>
    <name evidence="2" type="ORF">CJ030_MR6G006005</name>
</gene>
<dbReference type="SUPFAM" id="SSF47576">
    <property type="entry name" value="Calponin-homology domain, CH-domain"/>
    <property type="match status" value="1"/>
</dbReference>
<sequence>MGRGESPEALRIGDFDSSPSSSSSSSAESSFRELDDVFLQTQTRIWLGEVLQIRLDERMAVSDLLANGELLFEVSKVVWKMLLTKFSEQICVKAYRNEPNASRKSSGRYTPYSNVDSFLKVCKILGLSGIDLFSPSDVVEKRDTRKVCICIRSLSRKARSEHLRVPDFDMVTYTVTMPTDVVGCIRRSWELPRCSFLNSASYNSCKDSNEKFRQKDTIVNLARNYEMHSEESDGIESNHMAIKSDGLVTKHCYDTTSEMNSASEISGGAFAGGENGTFAEHTSQLHVAQTLNKSYCSHCQFGLAESLCMPESVGYLCTQHMEHCPELNMLLSPSSIDSQVHSSGKASPVTIRVKESNEIDGMNLIYDSYSLGYGTSIVDESINAYTPAQSYLSNQFEMSNLICHRSDNSGTVSINGGNDLHDSSSSVGSNCSTSSPGIFENESRRLAEFFNAEVSSTACVSSVSGAGLNLFQDDWFSEEDDSKTVQFPESQNKKAGFLNKKTPRGYKLQDILKYETRVHSLTSDSEKAHFCLELEDTSSSTDRFLPCADQSSETGHPADVVSYDNGICMSLVNSDVGYHGDKVSQIESDGLENVNCMLSCKSHPAFGFHKWDAKGKGASAMLFNKNGGHGASPGAVSQEVSLEKTLHFTPSKASGDDFWLEDMKSIVRDKDEEICASCVVNLDPSTKKQQNKFSQELYLRNIMVRTFDDSNTPPNILAVDVSEESSTSSSIEDVSCLQNHEMTIGDLGIQVKSIPAMVIVGSRSAHHNSVIPAYPSELTSDENSCLTVECSENGGEKCRQASTYLSDRLHCTEHIDKEANIDGKVDTLAVEDFETTNDASVGTPKGKPQKRQLLKSLVGGTAAFGLLFLFLHFRVPGERKGEPNRESSQIRRGNCREFSSQKGQKADKLNGIYPSGKLKFGD</sequence>
<evidence type="ECO:0000313" key="2">
    <source>
        <dbReference type="EMBL" id="KAB1208899.1"/>
    </source>
</evidence>
<proteinExistence type="predicted"/>
<dbReference type="InterPro" id="IPR036872">
    <property type="entry name" value="CH_dom_sf"/>
</dbReference>
<feature type="compositionally biased region" description="Basic and acidic residues" evidence="1">
    <location>
        <begin position="879"/>
        <end position="889"/>
    </location>
</feature>
<feature type="region of interest" description="Disordered" evidence="1">
    <location>
        <begin position="879"/>
        <end position="922"/>
    </location>
</feature>
<dbReference type="CDD" id="cd00014">
    <property type="entry name" value="CH_SF"/>
    <property type="match status" value="1"/>
</dbReference>
<dbReference type="EMBL" id="RXIC02000024">
    <property type="protein sequence ID" value="KAB1208899.1"/>
    <property type="molecule type" value="Genomic_DNA"/>
</dbReference>
<feature type="compositionally biased region" description="Low complexity" evidence="1">
    <location>
        <begin position="17"/>
        <end position="28"/>
    </location>
</feature>
<feature type="compositionally biased region" description="Basic and acidic residues" evidence="1">
    <location>
        <begin position="1"/>
        <end position="14"/>
    </location>
</feature>
<dbReference type="Gene3D" id="1.10.418.10">
    <property type="entry name" value="Calponin-like domain"/>
    <property type="match status" value="1"/>
</dbReference>
<dbReference type="PANTHER" id="PTHR46756">
    <property type="entry name" value="TRANSGELIN"/>
    <property type="match status" value="1"/>
</dbReference>
<dbReference type="GO" id="GO:0051764">
    <property type="term" value="P:actin crosslink formation"/>
    <property type="evidence" value="ECO:0007669"/>
    <property type="project" value="TreeGrafter"/>
</dbReference>